<dbReference type="AlphaFoldDB" id="A0A1B1TAE3"/>
<protein>
    <submittedName>
        <fullName evidence="1">Uncharacterized protein</fullName>
    </submittedName>
</protein>
<sequence length="97" mass="11132">MSNRLEWIHVLLINREAGLRTEIMINDIPESVEFQASLGSAISIDMTVPEQFRTSEGFAVGSMMIQQMQWMDNLWWPATVFLTDIPGLNELNYTNLI</sequence>
<name>A0A1B1TAE3_9ARCH</name>
<dbReference type="EMBL" id="KP211817">
    <property type="protein sequence ID" value="ANV79261.1"/>
    <property type="molecule type" value="Genomic_DNA"/>
</dbReference>
<accession>A0A1B1TAE3</accession>
<proteinExistence type="predicted"/>
<evidence type="ECO:0000313" key="1">
    <source>
        <dbReference type="EMBL" id="ANV79261.1"/>
    </source>
</evidence>
<reference evidence="1" key="2">
    <citation type="journal article" date="2015" name="ISME J.">
        <title>A new class of marine Euryarchaeota group II from the Mediterranean deep chlorophyll maximum.</title>
        <authorList>
            <person name="Martin-Cuadrado A.B."/>
            <person name="Garcia-Heredia I."/>
            <person name="Molto A.G."/>
            <person name="Lopez-Ubeda R."/>
            <person name="Kimes N."/>
            <person name="Lopez-Garcia P."/>
            <person name="Moreira D."/>
            <person name="Rodriguez-Valera F."/>
        </authorList>
    </citation>
    <scope>NUCLEOTIDE SEQUENCE</scope>
</reference>
<reference evidence="1" key="1">
    <citation type="submission" date="2014-11" db="EMBL/GenBank/DDBJ databases">
        <authorList>
            <person name="Zhu J."/>
            <person name="Qi W."/>
            <person name="Song R."/>
        </authorList>
    </citation>
    <scope>NUCLEOTIDE SEQUENCE</scope>
</reference>
<organism evidence="1">
    <name type="scientific">uncultured Poseidoniia archaeon</name>
    <dbReference type="NCBI Taxonomy" id="1697135"/>
    <lineage>
        <taxon>Archaea</taxon>
        <taxon>Methanobacteriati</taxon>
        <taxon>Thermoplasmatota</taxon>
        <taxon>Candidatus Poseidoniia</taxon>
        <taxon>environmental samples</taxon>
    </lineage>
</organism>